<organism evidence="3 4">
    <name type="scientific">Pontiella sulfatireligans</name>
    <dbReference type="NCBI Taxonomy" id="2750658"/>
    <lineage>
        <taxon>Bacteria</taxon>
        <taxon>Pseudomonadati</taxon>
        <taxon>Kiritimatiellota</taxon>
        <taxon>Kiritimatiellia</taxon>
        <taxon>Kiritimatiellales</taxon>
        <taxon>Pontiellaceae</taxon>
        <taxon>Pontiella</taxon>
    </lineage>
</organism>
<sequence length="1154" mass="131455">MPPAKNNYRIQKIRMINFHNFTDETIAVNNGGHLFLLGDNGSGKTTVLDAVHYVLTAGNSMEFNSAARVAGSRKDSGRRVQGIVMRYNTGPGALNPGGGVSYAAVELADSRGKPLTLAMGLSCSSMEESIQRWGIIRPGPMEDIPFLIEELEGKRPRNRREMKTALDGKGYYGQISGYCRDLASRLFGDDATYAEVCKFLSTGKAYREIVSRTADYHQLFRELLQEPDSEIFEKVIDHLRTLDNSRLDLEHMENRLAFLTELNNLRESVDQLRAQQAALNWLVYSLRLENFWAQHAETTERIDAEKTRFQALEDSIEKTELKLEELRQRINEFQHKDQEGLVAREQELERLVREAAQQLQQLERDWENLRRQLAETERQLDKQRKLLIKEIRQRFTTVHRAADGLPVSASPVLNALDTAASAERPEQMLSALNEYAVQEEADGLLEEALRESQQQQSRVEQFAKNIQSLETQLEQKQKQGESEPLIKGFSEAKQMLAEKMYDAVPLYSGLEPNAGINRKELAVLEQLIGEPVLGTWLTATTDEAAVRRLLFTQYPEQTLAVIEPDANDKVADWIRHFFDVANSNPFALIALHREMAAASGPLTEKGTGFEFIRFRARQQKVQGNPVRLLGAEARRKQLEQEIKALETELKTQTSEQKKESSAQKKTAGRMDALKALKASLDFQQLRGAAQETAATAQEQHILANRENDFQEQCMIAEEDHARAHDKLEDIRLKIESAGLHDLEERIASMKKKLAKLEKEQRGNHQETGSLKREIAQAEKFINALVLSIQAALASQTEAETELKAYGDFENPKELIEQLIDTKAITQSEEAETQLKTSQEASMEKEILLREKAAGPEGMSFAFVYDKIANTLIDRRSMHVAQVLEDLSRNYHEQQELITEKTRTLFEQFIMHDLLTALRDRVSRLMEMSRKINRMLKDREFGSNRYAFHAKPLDQYKRLFNLVRNYSELSATDPALELKTFIEDHQNEILSTEPGDMPELLDYRNWFHFELQVKTGTVDGIVMDRKTKSIGSGGEQAVPNYLLVLTIAHFLYDVPSVKLPLLLFDEAFYGIDTQRRDQLLAFASDLNLQLFVASPDQDGVKKEIPYSTSLFVIKDAEYNIHLYDFHYKNPKAGIQQDLLNPEENEPQTLGYGAEL</sequence>
<keyword evidence="1" id="KW-0175">Coiled coil</keyword>
<accession>A0A6C2URD2</accession>
<protein>
    <recommendedName>
        <fullName evidence="5">Chromosome partition protein Smc</fullName>
    </recommendedName>
</protein>
<dbReference type="PANTHER" id="PTHR32182">
    <property type="entry name" value="DNA REPLICATION AND REPAIR PROTEIN RECF"/>
    <property type="match status" value="1"/>
</dbReference>
<dbReference type="PANTHER" id="PTHR32182:SF0">
    <property type="entry name" value="DNA REPLICATION AND REPAIR PROTEIN RECF"/>
    <property type="match status" value="1"/>
</dbReference>
<dbReference type="RefSeq" id="WP_136063279.1">
    <property type="nucleotide sequence ID" value="NZ_CAAHFH010000002.1"/>
</dbReference>
<keyword evidence="4" id="KW-1185">Reference proteome</keyword>
<dbReference type="Proteomes" id="UP000346198">
    <property type="component" value="Unassembled WGS sequence"/>
</dbReference>
<dbReference type="GO" id="GO:0000731">
    <property type="term" value="P:DNA synthesis involved in DNA repair"/>
    <property type="evidence" value="ECO:0007669"/>
    <property type="project" value="TreeGrafter"/>
</dbReference>
<evidence type="ECO:0000256" key="1">
    <source>
        <dbReference type="SAM" id="Coils"/>
    </source>
</evidence>
<evidence type="ECO:0000256" key="2">
    <source>
        <dbReference type="SAM" id="MobiDB-lite"/>
    </source>
</evidence>
<reference evidence="3 4" key="1">
    <citation type="submission" date="2019-04" db="EMBL/GenBank/DDBJ databases">
        <authorList>
            <person name="Van Vliet M D."/>
        </authorList>
    </citation>
    <scope>NUCLEOTIDE SEQUENCE [LARGE SCALE GENOMIC DNA]</scope>
    <source>
        <strain evidence="3 4">F21</strain>
    </source>
</reference>
<dbReference type="GO" id="GO:0006302">
    <property type="term" value="P:double-strand break repair"/>
    <property type="evidence" value="ECO:0007669"/>
    <property type="project" value="TreeGrafter"/>
</dbReference>
<proteinExistence type="predicted"/>
<feature type="coiled-coil region" evidence="1">
    <location>
        <begin position="242"/>
        <end position="393"/>
    </location>
</feature>
<evidence type="ECO:0000313" key="3">
    <source>
        <dbReference type="EMBL" id="VGO21844.1"/>
    </source>
</evidence>
<name>A0A6C2URD2_9BACT</name>
<dbReference type="InterPro" id="IPR027417">
    <property type="entry name" value="P-loop_NTPase"/>
</dbReference>
<feature type="region of interest" description="Disordered" evidence="2">
    <location>
        <begin position="648"/>
        <end position="668"/>
    </location>
</feature>
<feature type="compositionally biased region" description="Basic and acidic residues" evidence="2">
    <location>
        <begin position="648"/>
        <end position="662"/>
    </location>
</feature>
<gene>
    <name evidence="3" type="ORF">SCARR_03923</name>
</gene>
<feature type="coiled-coil region" evidence="1">
    <location>
        <begin position="739"/>
        <end position="766"/>
    </location>
</feature>
<dbReference type="SUPFAM" id="SSF52540">
    <property type="entry name" value="P-loop containing nucleoside triphosphate hydrolases"/>
    <property type="match status" value="2"/>
</dbReference>
<evidence type="ECO:0000313" key="4">
    <source>
        <dbReference type="Proteomes" id="UP000346198"/>
    </source>
</evidence>
<dbReference type="Gene3D" id="3.40.50.300">
    <property type="entry name" value="P-loop containing nucleotide triphosphate hydrolases"/>
    <property type="match status" value="2"/>
</dbReference>
<dbReference type="Gene3D" id="1.10.287.1490">
    <property type="match status" value="1"/>
</dbReference>
<dbReference type="AlphaFoldDB" id="A0A6C2URD2"/>
<evidence type="ECO:0008006" key="5">
    <source>
        <dbReference type="Google" id="ProtNLM"/>
    </source>
</evidence>
<dbReference type="Pfam" id="PF13558">
    <property type="entry name" value="SbcC_Walker_B"/>
    <property type="match status" value="1"/>
</dbReference>
<dbReference type="EMBL" id="CAAHFH010000002">
    <property type="protein sequence ID" value="VGO21844.1"/>
    <property type="molecule type" value="Genomic_DNA"/>
</dbReference>
<feature type="coiled-coil region" evidence="1">
    <location>
        <begin position="445"/>
        <end position="479"/>
    </location>
</feature>
<dbReference type="Pfam" id="PF13555">
    <property type="entry name" value="AAA_29"/>
    <property type="match status" value="1"/>
</dbReference>